<evidence type="ECO:0000256" key="1">
    <source>
        <dbReference type="ARBA" id="ARBA00022448"/>
    </source>
</evidence>
<dbReference type="PROSITE" id="PS51379">
    <property type="entry name" value="4FE4S_FER_2"/>
    <property type="match status" value="3"/>
</dbReference>
<organism evidence="9 10">
    <name type="scientific">Slackia piriformis YIT 12062</name>
    <dbReference type="NCBI Taxonomy" id="742818"/>
    <lineage>
        <taxon>Bacteria</taxon>
        <taxon>Bacillati</taxon>
        <taxon>Actinomycetota</taxon>
        <taxon>Coriobacteriia</taxon>
        <taxon>Eggerthellales</taxon>
        <taxon>Eggerthellaceae</taxon>
        <taxon>Slackia</taxon>
    </lineage>
</organism>
<dbReference type="SUPFAM" id="SSF54862">
    <property type="entry name" value="4Fe-4S ferredoxins"/>
    <property type="match status" value="1"/>
</dbReference>
<evidence type="ECO:0000256" key="7">
    <source>
        <dbReference type="ARBA" id="ARBA00023014"/>
    </source>
</evidence>
<evidence type="ECO:0000313" key="10">
    <source>
        <dbReference type="Proteomes" id="UP000006069"/>
    </source>
</evidence>
<keyword evidence="4" id="KW-0677">Repeat</keyword>
<reference evidence="9 10" key="1">
    <citation type="submission" date="2012-08" db="EMBL/GenBank/DDBJ databases">
        <title>The Genome Sequence of Slackia piriformis YIT 12062.</title>
        <authorList>
            <consortium name="The Broad Institute Genome Sequencing Platform"/>
            <person name="Earl A."/>
            <person name="Ward D."/>
            <person name="Feldgarden M."/>
            <person name="Gevers D."/>
            <person name="Morotomi M."/>
            <person name="Walker B."/>
            <person name="Young S.K."/>
            <person name="Zeng Q."/>
            <person name="Gargeya S."/>
            <person name="Fitzgerald M."/>
            <person name="Haas B."/>
            <person name="Abouelleil A."/>
            <person name="Alvarado L."/>
            <person name="Arachchi H.M."/>
            <person name="Berlin A.M."/>
            <person name="Chapman S.B."/>
            <person name="Goldberg J."/>
            <person name="Griggs A."/>
            <person name="Gujja S."/>
            <person name="Hansen M."/>
            <person name="Howarth C."/>
            <person name="Imamovic A."/>
            <person name="Larimer J."/>
            <person name="McCowen C."/>
            <person name="Montmayeur A."/>
            <person name="Murphy C."/>
            <person name="Neiman D."/>
            <person name="Pearson M."/>
            <person name="Priest M."/>
            <person name="Roberts A."/>
            <person name="Saif S."/>
            <person name="Shea T."/>
            <person name="Sisk P."/>
            <person name="Sykes S."/>
            <person name="Wortman J."/>
            <person name="Nusbaum C."/>
            <person name="Birren B."/>
        </authorList>
    </citation>
    <scope>NUCLEOTIDE SEQUENCE [LARGE SCALE GENOMIC DNA]</scope>
    <source>
        <strain evidence="9 10">YIT 12062</strain>
    </source>
</reference>
<feature type="domain" description="4Fe-4S ferredoxin-type" evidence="8">
    <location>
        <begin position="5"/>
        <end position="35"/>
    </location>
</feature>
<name>K0Z8G1_9ACTN</name>
<dbReference type="EMBL" id="ADMD01000007">
    <property type="protein sequence ID" value="EJZ83635.1"/>
    <property type="molecule type" value="Genomic_DNA"/>
</dbReference>
<dbReference type="Proteomes" id="UP000006069">
    <property type="component" value="Unassembled WGS sequence"/>
</dbReference>
<keyword evidence="3" id="KW-0479">Metal-binding</keyword>
<dbReference type="HOGENOM" id="CLU_043374_2_1_11"/>
<dbReference type="InterPro" id="IPR050954">
    <property type="entry name" value="ET_IronSulfur_Cluster-Binding"/>
</dbReference>
<dbReference type="InterPro" id="IPR017900">
    <property type="entry name" value="4Fe4S_Fe_S_CS"/>
</dbReference>
<dbReference type="InParanoid" id="K0Z8G1"/>
<dbReference type="CDD" id="cd16371">
    <property type="entry name" value="DMSOR_beta_like"/>
    <property type="match status" value="1"/>
</dbReference>
<feature type="domain" description="4Fe-4S ferredoxin-type" evidence="8">
    <location>
        <begin position="51"/>
        <end position="82"/>
    </location>
</feature>
<dbReference type="PANTHER" id="PTHR43177:SF5">
    <property type="entry name" value="ANAEROBIC DIMETHYL SULFOXIDE REDUCTASE CHAIN B-RELATED"/>
    <property type="match status" value="1"/>
</dbReference>
<evidence type="ECO:0000256" key="2">
    <source>
        <dbReference type="ARBA" id="ARBA00022485"/>
    </source>
</evidence>
<sequence>MSEQLMIYCDDERCIKCYACQVACKQWHGFKAGGVSRRNVIEHTSGTFPNVTRTFSSLSCQHCAEPACASVCPAGAISKRPEDGIVVVDSDKCIGCRYCFFACPFGVPSYDDDGMNKCDMCLSLGAGEDGRPDPHCVATCPTQALYFGNESEIKEIIQEKEALRLSGRADARATMEDFA</sequence>
<dbReference type="PANTHER" id="PTHR43177">
    <property type="entry name" value="PROTEIN NRFC"/>
    <property type="match status" value="1"/>
</dbReference>
<protein>
    <recommendedName>
        <fullName evidence="8">4Fe-4S ferredoxin-type domain-containing protein</fullName>
    </recommendedName>
</protein>
<evidence type="ECO:0000256" key="3">
    <source>
        <dbReference type="ARBA" id="ARBA00022723"/>
    </source>
</evidence>
<accession>K0Z8G1</accession>
<evidence type="ECO:0000256" key="6">
    <source>
        <dbReference type="ARBA" id="ARBA00023004"/>
    </source>
</evidence>
<dbReference type="PATRIC" id="fig|742818.3.peg.1213"/>
<gene>
    <name evidence="9" type="ORF">HMPREF9451_01155</name>
</gene>
<dbReference type="Gene3D" id="3.30.70.20">
    <property type="match status" value="2"/>
</dbReference>
<dbReference type="AlphaFoldDB" id="K0Z8G1"/>
<evidence type="ECO:0000256" key="5">
    <source>
        <dbReference type="ARBA" id="ARBA00022982"/>
    </source>
</evidence>
<dbReference type="OrthoDB" id="9779457at2"/>
<dbReference type="GO" id="GO:0051539">
    <property type="term" value="F:4 iron, 4 sulfur cluster binding"/>
    <property type="evidence" value="ECO:0007669"/>
    <property type="project" value="UniProtKB-KW"/>
</dbReference>
<evidence type="ECO:0000259" key="8">
    <source>
        <dbReference type="PROSITE" id="PS51379"/>
    </source>
</evidence>
<keyword evidence="2" id="KW-0004">4Fe-4S</keyword>
<dbReference type="GO" id="GO:0046872">
    <property type="term" value="F:metal ion binding"/>
    <property type="evidence" value="ECO:0007669"/>
    <property type="project" value="UniProtKB-KW"/>
</dbReference>
<dbReference type="PROSITE" id="PS00198">
    <property type="entry name" value="4FE4S_FER_1"/>
    <property type="match status" value="1"/>
</dbReference>
<keyword evidence="1" id="KW-0813">Transport</keyword>
<evidence type="ECO:0000256" key="4">
    <source>
        <dbReference type="ARBA" id="ARBA00022737"/>
    </source>
</evidence>
<keyword evidence="5" id="KW-0249">Electron transport</keyword>
<keyword evidence="6" id="KW-0408">Iron</keyword>
<feature type="domain" description="4Fe-4S ferredoxin-type" evidence="8">
    <location>
        <begin position="84"/>
        <end position="113"/>
    </location>
</feature>
<comment type="caution">
    <text evidence="9">The sequence shown here is derived from an EMBL/GenBank/DDBJ whole genome shotgun (WGS) entry which is preliminary data.</text>
</comment>
<dbReference type="eggNOG" id="COG0437">
    <property type="taxonomic scope" value="Bacteria"/>
</dbReference>
<keyword evidence="7" id="KW-0411">Iron-sulfur</keyword>
<evidence type="ECO:0000313" key="9">
    <source>
        <dbReference type="EMBL" id="EJZ83635.1"/>
    </source>
</evidence>
<keyword evidence="10" id="KW-1185">Reference proteome</keyword>
<dbReference type="Pfam" id="PF13247">
    <property type="entry name" value="Fer4_11"/>
    <property type="match status" value="1"/>
</dbReference>
<dbReference type="InterPro" id="IPR017896">
    <property type="entry name" value="4Fe4S_Fe-S-bd"/>
</dbReference>
<proteinExistence type="predicted"/>
<dbReference type="RefSeq" id="WP_009139354.1">
    <property type="nucleotide sequence ID" value="NZ_JH815198.1"/>
</dbReference>